<keyword evidence="2" id="KW-1185">Reference proteome</keyword>
<reference evidence="2" key="1">
    <citation type="submission" date="2016-02" db="EMBL/GenBank/DDBJ databases">
        <authorList>
            <person name="Holder M.E."/>
            <person name="Ajami N.J."/>
            <person name="Petrosino J.F."/>
        </authorList>
    </citation>
    <scope>NUCLEOTIDE SEQUENCE [LARGE SCALE GENOMIC DNA]</scope>
    <source>
        <strain evidence="2">DSM 12838</strain>
    </source>
</reference>
<name>A0A0X8JPH0_9BACT</name>
<dbReference type="AlphaFoldDB" id="A0A0X8JPH0"/>
<gene>
    <name evidence="1" type="ORF">AXF15_04900</name>
</gene>
<proteinExistence type="predicted"/>
<protein>
    <submittedName>
        <fullName evidence="1">Uncharacterized protein</fullName>
    </submittedName>
</protein>
<accession>A0A0X8JPH0</accession>
<sequence length="60" mass="6646">MCPAIGADEAERLKVRLHATQIMQIKEGIAMTSAMKDIEECLLEYNYVTKNGDDGIISES</sequence>
<evidence type="ECO:0000313" key="1">
    <source>
        <dbReference type="EMBL" id="AMD92514.1"/>
    </source>
</evidence>
<dbReference type="KEGG" id="doa:AXF15_04900"/>
<organism evidence="1 2">
    <name type="scientific">Desulfomicrobium orale DSM 12838</name>
    <dbReference type="NCBI Taxonomy" id="888061"/>
    <lineage>
        <taxon>Bacteria</taxon>
        <taxon>Pseudomonadati</taxon>
        <taxon>Thermodesulfobacteriota</taxon>
        <taxon>Desulfovibrionia</taxon>
        <taxon>Desulfovibrionales</taxon>
        <taxon>Desulfomicrobiaceae</taxon>
        <taxon>Desulfomicrobium</taxon>
    </lineage>
</organism>
<dbReference type="Proteomes" id="UP000063964">
    <property type="component" value="Chromosome"/>
</dbReference>
<evidence type="ECO:0000313" key="2">
    <source>
        <dbReference type="Proteomes" id="UP000063964"/>
    </source>
</evidence>
<dbReference type="EMBL" id="CP014230">
    <property type="protein sequence ID" value="AMD92514.1"/>
    <property type="molecule type" value="Genomic_DNA"/>
</dbReference>